<organism evidence="1 2">
    <name type="scientific">Cichorium intybus</name>
    <name type="common">Chicory</name>
    <dbReference type="NCBI Taxonomy" id="13427"/>
    <lineage>
        <taxon>Eukaryota</taxon>
        <taxon>Viridiplantae</taxon>
        <taxon>Streptophyta</taxon>
        <taxon>Embryophyta</taxon>
        <taxon>Tracheophyta</taxon>
        <taxon>Spermatophyta</taxon>
        <taxon>Magnoliopsida</taxon>
        <taxon>eudicotyledons</taxon>
        <taxon>Gunneridae</taxon>
        <taxon>Pentapetalae</taxon>
        <taxon>asterids</taxon>
        <taxon>campanulids</taxon>
        <taxon>Asterales</taxon>
        <taxon>Asteraceae</taxon>
        <taxon>Cichorioideae</taxon>
        <taxon>Cichorieae</taxon>
        <taxon>Cichoriinae</taxon>
        <taxon>Cichorium</taxon>
    </lineage>
</organism>
<reference evidence="2" key="1">
    <citation type="journal article" date="2022" name="Mol. Ecol. Resour.">
        <title>The genomes of chicory, endive, great burdock and yacon provide insights into Asteraceae palaeo-polyploidization history and plant inulin production.</title>
        <authorList>
            <person name="Fan W."/>
            <person name="Wang S."/>
            <person name="Wang H."/>
            <person name="Wang A."/>
            <person name="Jiang F."/>
            <person name="Liu H."/>
            <person name="Zhao H."/>
            <person name="Xu D."/>
            <person name="Zhang Y."/>
        </authorList>
    </citation>
    <scope>NUCLEOTIDE SEQUENCE [LARGE SCALE GENOMIC DNA]</scope>
    <source>
        <strain evidence="2">cv. Punajuju</strain>
    </source>
</reference>
<proteinExistence type="predicted"/>
<protein>
    <submittedName>
        <fullName evidence="1">Uncharacterized protein</fullName>
    </submittedName>
</protein>
<dbReference type="EMBL" id="CM042016">
    <property type="protein sequence ID" value="KAI3698795.1"/>
    <property type="molecule type" value="Genomic_DNA"/>
</dbReference>
<evidence type="ECO:0000313" key="2">
    <source>
        <dbReference type="Proteomes" id="UP001055811"/>
    </source>
</evidence>
<reference evidence="1 2" key="2">
    <citation type="journal article" date="2022" name="Mol. Ecol. Resour.">
        <title>The genomes of chicory, endive, great burdock and yacon provide insights into Asteraceae paleo-polyploidization history and plant inulin production.</title>
        <authorList>
            <person name="Fan W."/>
            <person name="Wang S."/>
            <person name="Wang H."/>
            <person name="Wang A."/>
            <person name="Jiang F."/>
            <person name="Liu H."/>
            <person name="Zhao H."/>
            <person name="Xu D."/>
            <person name="Zhang Y."/>
        </authorList>
    </citation>
    <scope>NUCLEOTIDE SEQUENCE [LARGE SCALE GENOMIC DNA]</scope>
    <source>
        <strain evidence="2">cv. Punajuju</strain>
        <tissue evidence="1">Leaves</tissue>
    </source>
</reference>
<accession>A0ACB8ZMA7</accession>
<name>A0ACB8ZMA7_CICIN</name>
<keyword evidence="2" id="KW-1185">Reference proteome</keyword>
<evidence type="ECO:0000313" key="1">
    <source>
        <dbReference type="EMBL" id="KAI3698795.1"/>
    </source>
</evidence>
<gene>
    <name evidence="1" type="ORF">L2E82_42622</name>
</gene>
<comment type="caution">
    <text evidence="1">The sequence shown here is derived from an EMBL/GenBank/DDBJ whole genome shotgun (WGS) entry which is preliminary data.</text>
</comment>
<sequence>MQLRLDFGLRVTILLKSRRFQAPDSEEQQGCSDGLKRSIPMLFMGNVFVQFFVDFKSIFMNSGSSHVKGYSSICVFHVIFPPPVYHKLFEVMDMLGPTLWDVWNSLGQSCLRFSDIQGFEKHNDEQALKLMNSCAVDVLEEFKDIVFAYGVSDEHRHYGVKPILVFDGGHLPMKNEQEIERARSRKENPARAIEHESCGDTSAAYEYYQKAVDIPTTIAYELIPISHSFFKTQFSSRLINLIFISSSVGLIVYLLFSSFSVLPSTRILLLGGDPFSSSTSLDHIVFGIASNAKSWPKRKEYVKMWWKPDKMRGCVFLDVPLNNKTVPSDASLLPPVCISDDTSRFRYTWRGGLRSAIRVARVVSETVALNHSNVRWFVFGDDDTVFFPENLVKTLSKYDHDLRYFIGSNSESFVQNRFFSFSMAFGGAGFAISYPLAKTLAKVLDSCLERYPHLYGSDGRISSCLAELGVGITRESGFHQMDMTGDPFGVLAVHPMSPLVSLHHTDYMDPMFPDMTSRDAMRHLYKAAELDPHRILQQTVCYDRWFSWTISISWGYAVEVFGNHVLLPDVLRVPATFQPWKKGNVLHTLFDFDMREHNKDPCRRPVVFHMNKTSLDGHQTTSIYRLMEHNNCTADLGSPRRIEMIKVHAKKLTLEVKQLQAPRRQCCDVLPTSKPETLEIGIRECHEDELIRMPR</sequence>
<dbReference type="Proteomes" id="UP001055811">
    <property type="component" value="Linkage Group LG08"/>
</dbReference>